<dbReference type="Pfam" id="PF07228">
    <property type="entry name" value="SpoIIE"/>
    <property type="match status" value="1"/>
</dbReference>
<dbReference type="EMBL" id="JAFREP010000026">
    <property type="protein sequence ID" value="MBO1321657.1"/>
    <property type="molecule type" value="Genomic_DNA"/>
</dbReference>
<dbReference type="Pfam" id="PF01590">
    <property type="entry name" value="GAF"/>
    <property type="match status" value="1"/>
</dbReference>
<dbReference type="InterPro" id="IPR003018">
    <property type="entry name" value="GAF"/>
</dbReference>
<sequence>MREVLKRYQKSSELLRSNHFALYRAWEKVGRESVLLKIPLSPRPGSHEIALLEQEYEMTRNLDVDGVLRARELLRFSPAFALVFDDPGGMPLKNVIADHRFDLARFLPFSGSLAQTIGALHQRGVIHKNISPETIWYDSRSGRGYLMGFQIASTFTTEAKEGWAANWFEDSLPYISPEQTGRMNRLLDYRTDFYSLGVSFYEALCGRPPFQQRDAMELIHSHLAKVPPPLEQQNQEVPGPVAQIIHKLMAKAAEDRYQSGAGLLFDLTDCAARLQHQKGRPTDFTLGRKDVSEWLYLPQKLYGRTPELDELLHWFDTMDQFRNPLLLVTGYAGIGKSALIRELYKPITLRQGFFAAGKFDQLNKNEPYSAILQALGRLLKQFLTLADAELNHWRDKINAALGGEGGVLTPVLPELSLVIGEQAEVPELAPAEAKFRFATVCVKLLGALAQAAHPLVLFLDDLQWADSASLDLLAHFTTAEEVSWLMVIGAYRDNEVPPAHPLNTTLEQITDVSGQAPRHIRLQPLSADSVNQLVADTLRRDPFETRDLSAFVRQKTGGNPFFVRQLLLAVHRRRFLRLDTQRTWVWDLEQIRQMAITDNVVDLMIAKITNLAPEAARTLQLAAFFGNQFSLELLADLRDKDLRAVAKDLMSPVRDGLLVVLNDQYDTLMKSQLPLCGATVENLGAVDFRFVHDRVQQAAYFSIDPDESTVLHYRIGRLFLARHQQGTHAGTLFEIVTHLNIGQAFLAADQKRRLLDLNVEAGVKAKASGAYDTALELLETAESLLPPDAWETRFAFTFDLSYNLAETLFLLSQLEQADVLLKNLLTRAHDPIARAKIYQQRNLIDLAGANFQGIEDQTLASLIDLGIDFPTDRALITTRIEAEFQLLQEDLTRWSLDDWVTRPLNEDMKVHYQIAGFCSLANVAAWIFVDHDRATLAVLMGCRLAVKHGPDEPASLIMALAVLCLGPRFGDYALGHRFLQAAYETTAHHDLAGARSRVCELFGGFGHLGLPLQACIPIMVEGFRRGLEGGDINYTIYNCKGKMPLRFYHGDPLGDIQEKCRHYHEHFAKLGFSEQLMAFTAYAYAVQLLSEPETVATWLSETGLTEEGIIHGLEMTEIGFSVHACLVMIAFAHFLMGRADQAQAVLARYGEPDVWVKDSFYYAERLILEALIAADLAGPGCEATLTRLAEILETLDGYVALAPENYRIKRALIAGERHRLAGDLIAAEDAFQDAVAEAREAGRPYLVAMGNELTANLFRRRGRDKVAAVFAGDALIAYRAWGAHGKAAQLEAAHNDGLVPAGYGARERREAELDWESFIKAGQAVSDEIMLPVLMEKLMTYVMENAGAERCLLLRYRDRQLLLEAEALGDAGTVNLLSAAPVRYGQDVPESVVRYVARTRNSVVMADAAEDEQFAFDPYIAERRSKSMLCMPLLHQTDLVGMLFLENNLSRAVFTRERLKVLRILTAQAAISLENARLYSELENYSKTLEQKVAARTEVLHQQNLDLEMLDRIVGAINREVEVGAMLNALLQQGMNLFPRADWAVVYMRAFGREDFVFQTGFRVDEETFRKHRFTYSDLVACFQSNATRLDHGVFLTRAGVAGAETTTIAIFINLDEELPAVALWQSDQGADAFDAVGVDRISRFRQHVISAIIRSMDRRQLKRNNENILSSMRYARHIQSSMLVAREELTRLLPRHFLLFQPREMVSGDFYWLHETPRYLFVVVADCTGHGVPGALMTMIGVTQLNRIIVEMGGEEPAHILTELSEGVRRSLRQDSESLAADDGMELGLCRFEPATRELVFAGARRPLLWQAAGGGEAGGALQTIRGDRKGIGGRRRRSAAVYHNHRVQLATGDRVFMTTDGFVDQVNEAGKKFGNPALRERLANLPNIDQNSGDSHLLEPLRAFQGRAPQRDDMTILGFEVP</sequence>
<dbReference type="InterPro" id="IPR011009">
    <property type="entry name" value="Kinase-like_dom_sf"/>
</dbReference>
<comment type="caution">
    <text evidence="2">The sequence shown here is derived from an EMBL/GenBank/DDBJ whole genome shotgun (WGS) entry which is preliminary data.</text>
</comment>
<dbReference type="SUPFAM" id="SSF52540">
    <property type="entry name" value="P-loop containing nucleoside triphosphate hydrolases"/>
    <property type="match status" value="1"/>
</dbReference>
<protein>
    <submittedName>
        <fullName evidence="2">AAA family ATPase</fullName>
    </submittedName>
</protein>
<dbReference type="PROSITE" id="PS50011">
    <property type="entry name" value="PROTEIN_KINASE_DOM"/>
    <property type="match status" value="1"/>
</dbReference>
<keyword evidence="3" id="KW-1185">Reference proteome</keyword>
<evidence type="ECO:0000313" key="3">
    <source>
        <dbReference type="Proteomes" id="UP000664417"/>
    </source>
</evidence>
<evidence type="ECO:0000259" key="1">
    <source>
        <dbReference type="PROSITE" id="PS50011"/>
    </source>
</evidence>
<dbReference type="InterPro" id="IPR036457">
    <property type="entry name" value="PPM-type-like_dom_sf"/>
</dbReference>
<dbReference type="Gene3D" id="3.40.50.300">
    <property type="entry name" value="P-loop containing nucleotide triphosphate hydrolases"/>
    <property type="match status" value="1"/>
</dbReference>
<dbReference type="Gene3D" id="3.60.40.10">
    <property type="entry name" value="PPM-type phosphatase domain"/>
    <property type="match status" value="1"/>
</dbReference>
<name>A0A8J7QC04_9BACT</name>
<gene>
    <name evidence="2" type="ORF">J3U88_24475</name>
</gene>
<dbReference type="GO" id="GO:0005524">
    <property type="term" value="F:ATP binding"/>
    <property type="evidence" value="ECO:0007669"/>
    <property type="project" value="InterPro"/>
</dbReference>
<feature type="domain" description="Protein kinase" evidence="1">
    <location>
        <begin position="8"/>
        <end position="268"/>
    </location>
</feature>
<dbReference type="InterPro" id="IPR000719">
    <property type="entry name" value="Prot_kinase_dom"/>
</dbReference>
<dbReference type="SUPFAM" id="SSF56112">
    <property type="entry name" value="Protein kinase-like (PK-like)"/>
    <property type="match status" value="1"/>
</dbReference>
<reference evidence="2" key="1">
    <citation type="submission" date="2021-03" db="EMBL/GenBank/DDBJ databases">
        <authorList>
            <person name="Wang G."/>
        </authorList>
    </citation>
    <scope>NUCLEOTIDE SEQUENCE</scope>
    <source>
        <strain evidence="2">KCTC 12899</strain>
    </source>
</reference>
<dbReference type="SUPFAM" id="SSF55781">
    <property type="entry name" value="GAF domain-like"/>
    <property type="match status" value="1"/>
</dbReference>
<dbReference type="InterPro" id="IPR053159">
    <property type="entry name" value="Hybrid_Histidine_Kinase"/>
</dbReference>
<dbReference type="InterPro" id="IPR027417">
    <property type="entry name" value="P-loop_NTPase"/>
</dbReference>
<dbReference type="Pfam" id="PF00069">
    <property type="entry name" value="Pkinase"/>
    <property type="match status" value="1"/>
</dbReference>
<proteinExistence type="predicted"/>
<dbReference type="SMART" id="SM00220">
    <property type="entry name" value="S_TKc"/>
    <property type="match status" value="1"/>
</dbReference>
<dbReference type="RefSeq" id="WP_207861630.1">
    <property type="nucleotide sequence ID" value="NZ_JAFREP010000026.1"/>
</dbReference>
<dbReference type="SMART" id="SM00331">
    <property type="entry name" value="PP2C_SIG"/>
    <property type="match status" value="1"/>
</dbReference>
<dbReference type="InterPro" id="IPR029016">
    <property type="entry name" value="GAF-like_dom_sf"/>
</dbReference>
<dbReference type="Gene3D" id="1.10.510.10">
    <property type="entry name" value="Transferase(Phosphotransferase) domain 1"/>
    <property type="match status" value="1"/>
</dbReference>
<dbReference type="PANTHER" id="PTHR43642:SF1">
    <property type="entry name" value="HYBRID SIGNAL TRANSDUCTION HISTIDINE KINASE G"/>
    <property type="match status" value="1"/>
</dbReference>
<dbReference type="SMART" id="SM00065">
    <property type="entry name" value="GAF"/>
    <property type="match status" value="1"/>
</dbReference>
<accession>A0A8J7QC04</accession>
<dbReference type="Proteomes" id="UP000664417">
    <property type="component" value="Unassembled WGS sequence"/>
</dbReference>
<dbReference type="Gene3D" id="3.30.450.40">
    <property type="match status" value="1"/>
</dbReference>
<dbReference type="PANTHER" id="PTHR43642">
    <property type="entry name" value="HYBRID SIGNAL TRANSDUCTION HISTIDINE KINASE G"/>
    <property type="match status" value="1"/>
</dbReference>
<dbReference type="InterPro" id="IPR001932">
    <property type="entry name" value="PPM-type_phosphatase-like_dom"/>
</dbReference>
<dbReference type="Pfam" id="PF13191">
    <property type="entry name" value="AAA_16"/>
    <property type="match status" value="1"/>
</dbReference>
<dbReference type="GO" id="GO:0004672">
    <property type="term" value="F:protein kinase activity"/>
    <property type="evidence" value="ECO:0007669"/>
    <property type="project" value="InterPro"/>
</dbReference>
<evidence type="ECO:0000313" key="2">
    <source>
        <dbReference type="EMBL" id="MBO1321657.1"/>
    </source>
</evidence>
<dbReference type="InterPro" id="IPR041664">
    <property type="entry name" value="AAA_16"/>
</dbReference>
<organism evidence="2 3">
    <name type="scientific">Acanthopleuribacter pedis</name>
    <dbReference type="NCBI Taxonomy" id="442870"/>
    <lineage>
        <taxon>Bacteria</taxon>
        <taxon>Pseudomonadati</taxon>
        <taxon>Acidobacteriota</taxon>
        <taxon>Holophagae</taxon>
        <taxon>Acanthopleuribacterales</taxon>
        <taxon>Acanthopleuribacteraceae</taxon>
        <taxon>Acanthopleuribacter</taxon>
    </lineage>
</organism>